<dbReference type="InterPro" id="IPR051561">
    <property type="entry name" value="FRAS1_ECM"/>
</dbReference>
<evidence type="ECO:0000259" key="11">
    <source>
        <dbReference type="SMART" id="SM00237"/>
    </source>
</evidence>
<dbReference type="PROSITE" id="PS51854">
    <property type="entry name" value="CSPG"/>
    <property type="match status" value="12"/>
</dbReference>
<sequence length="3130" mass="348771">MGTERRTKLCNFHMRPTDFISVTLLILIILTPGKAQLDQRLSNPGNIIVTNRGIRVPFGRSVFVDPVQDLVIQTQPGDRCVLTVLGNDPLSQRPGFLTPARFTCDFGPGEVKYTHMGSRSPSTDRVRLQLKYDSPTDTLIVPFVLEVEVIFQQLEIVTRNLPLLVEKIHGLSLPIDKKVLGFSFNPAKESCKITPMIGTGGLPRYGQLLNISTVHQQGIECHTFLSSGIRYQHTAPHSSPNRDYIPMMVELNDDSTSQEHFHITVRIKEGTENKPPRPSFASMMMMEVDQFVLTALTPEMLAAEDLESDPGDLIFNITSPLDPETSGYLISTDDQNLPITSFFQSDLNEFRIAYQPPASESWQERILQLEMEVMDTEGATSDTFAFMIVVKPMNTLAPLATRNSGLWLLEGQSRPLSGPGSGMDNLVISDEDNLDEVRLSVVGGLRHGQLFLAQEGSSNQNSPNGFTFTPQDLHSGLVVYQHDGSDTYSDNLILRLDDGRHRVELLYPITVSPTDDEPPVLNANTGLTLAEKSLALISPFMLSSTDIDSEDSTILFVLQEPFSHLGEMVLREGEKPEDGEGWTYLPEDGVYEKVVDQWYQRDLLEGRLYYRHIGPHSPETVIDQVLFMVMDDNDPPNQSGLQVLTVKVEPVDDIPPELYTGTTLQMTVKEYEVTPFKRKHLRYTDLDTDDRELKYTLASQPRDTDINHPALTGMIVLSDNPESQVATFTQAQINHHKISYRPPEKELGIIPKVLQFDYTVEDAAGNSVEGIFTIFLQPVDNKPPVITNTGFKVPERGSFTLSKVELDATDPDTDTNSIVFRMTQVALHGQLLFDGVPMAVQESFLVNDIAQGRVSYIHSGDESLSDSFSLVVTDGVHEVPITIRIQVKPVDDEAPTLMLPGGLWGSSIEVLERGETEITSNVLQGTDPDTDDLMLTFIIEEPPRMGEILVNGVPSERFSQQDILNGMVVYVHTSGEIGQHKMHDNFNLSISDLSDEWINGGNKVKGVRVQVTILPVDSQAPVMRLGEPYSVLEGGKNVITSKHLNADDEDTSKDDILCTIIVQPTSGYVENISPAPGSEKSRSGTPISAFSIRDIQLGHINYVQSIHQGVEPLEDRWTFRCSDGINFSERLFFSIVIIPTNDEKPEVFTREFVVMEGMSLVIDTPILNAGDADQPPDDLLFIITKAPQHGRIIRQQATGMYSVLNFTLEEIKENSNIVYEHDDSETMKDSFELLLTDGEHKVEKKVLIMVIPVDDETPRMTINDGLEVEIGETKRITNKDLKATDLDTDDKTLTYIIRYGPGQGILQRLDKNAAVLGNITIGMNFTQEDIDNGLIQYTHIGQEGIRDLIKFDITDGTNSFIDRYFYISIGSMDIVFPDVINKGVTLKEGGKVTLTTDLLSTSDLNSPDENLRFSITRAPSRGHLESTDSPGVPITSFTQLQLAGNKVYYIHTSEDEMKMDSFEFEVTDGYNPLFRTFRISITDVDNKKPVLTIHDLMVNEGQNKLITPFEMTVEDRDTPDNLLRFTVTQVPVHGQILFNNSKQVTTFTKQDLNENLISYKHDGSESSEDSFSFSVTDGTHIDFFVVPDTTFETRKSQMMKIQINSIDNGMPQITVNKGAPTLRSLHSGQLGFIITSKSLKAEDRDSPHKQLKYRIIDGPKHGFLINMEQGNDSIRTFTQGDIDDMKICYVLRNGDNATSDAFHFSIEDNGGNKLRNQPFRLNWAWISLERNYYTIDEDSKFLEVTLRRRGYLGETSFVSISTKDGTAIKEKDFKGKAQKQVQFNPGQTTATWKVRIIADDEYENSESFQILLSEPVMAALEHPREAIVEIVDPDDESTVYIPQAEYKIEEDIGELLVPIKRSGDVHEEFMVVCSTQQGSATGTIPTSVLSYSDYITRPDDHNSIIRFDKDETEKTCRIIVIDDSLYEEDEIFNVTLSMPMGGKVGSEFSSTKVVILADTDDEPAFYFADADYTVDESAGYVEVRIWRTGTDLSKAATVTVQSKKTEPLSAEAGTDYVGISRNLDFAPGVNMQSFRVTILDDLGQPALEGLEKFDLVLRMPMNAVLGEPSKTTVTINDTVSDLPKVQFKESTYNVNEKDGGVSALIYRSGDVSHKTSVRCYTRQGSAQVTIDYQERPNTDDSLVVFLPGDIEKSCVVLLEDDTIYEELEELRLVLGSPKSDSPYGALIGEQKETLMKIKDVEDKPIIKFSEIKYSIQEPQEVGEIAVVKIPVLRIGDSSKVSIVRIHTKDGSATSGEDYNPLSEEIEFIEGETEHLVEVEILYDGKREIREAFTVHLRPDENMIAEIQMNKAIVYIEEMDTVADVTFPAVPQVVSLLIYDDTSKAKENPHPPTGYPVVCVTACNPKYSDFDKTGSICASENINDTLTQYRWLVSAPSGSDGVTSPMREVDSNTFFTDTKAITLDSIYFHAGSRVQCAARAVNANGDAGLELSSPIVTLSREEGLCQPRIQGTVGAEPFSAKIRYTGPEDPVYTNLIKLTVTMPHMDGMLPVVSTRHMSNFELTLSPDGTRVGNHKCSNLLDYNEIATKHGFITDNNKNSEMIGETSPYQYSSALRSARTLRFYRNLNLEACLWEFNSYYDMSELLTQCSGSIGTDGQVLNLVQSYVTLRVPLYVSYVFHSPAAVGGWQHFDLQSELRLTFVYDTAILWNEGIGSPPESELQGSLYPTSMRINEEGRLVVNFKTEIRFRGQFVMSHSGTSLSSMVMSADHPELTFTMSLIRSEPSFAQPVQQWSFISDFAVRDYSGTYTVKLIPCSASPNQEFTIPIICHPREPISFDIDIRFQQVSDPVAAEFSLNTHMFLLSKKELWISDGSMGFGEGSDVAFSEGSSIYGRVMVDPVQNLGESFICNIEKVFLCSGADGYVPKYNPDKKEYGCFADSPTLMYRFKILDKAQPETQARLFGNVPFNAKLAVDIPEALPLSKQPGSDGFSLSSAPLFQVAIGREWFIHTIYTVRSRENANRGIGKRSVEYHQILSSSVDQQNQLLLKRSRRANPETAVLAQDIGTDKDRGTNIQHITLERSSNHQKDILSAGGQYEKPALEVTGPGSQGNMLPLIGGASALLLLICTIVIVALLLKRRGHLQSEKKSPSNSHSSSNETMTTRNSSSDSSEV</sequence>
<dbReference type="PANTHER" id="PTHR45739:SF15">
    <property type="entry name" value="FRAS1-RELATED EXTRACELLULAR MATRIX PROTEIN 3 PRECURSOR"/>
    <property type="match status" value="1"/>
</dbReference>
<dbReference type="InterPro" id="IPR045658">
    <property type="entry name" value="FRAS1-rel_N"/>
</dbReference>
<evidence type="ECO:0000256" key="1">
    <source>
        <dbReference type="ARBA" id="ARBA00005529"/>
    </source>
</evidence>
<evidence type="ECO:0000256" key="9">
    <source>
        <dbReference type="SAM" id="MobiDB-lite"/>
    </source>
</evidence>
<dbReference type="Pfam" id="PF03160">
    <property type="entry name" value="Calx-beta"/>
    <property type="match status" value="4"/>
</dbReference>
<feature type="repeat" description="CSPG" evidence="8">
    <location>
        <begin position="899"/>
        <end position="991"/>
    </location>
</feature>
<feature type="repeat" description="CSPG" evidence="8">
    <location>
        <begin position="1487"/>
        <end position="1576"/>
    </location>
</feature>
<dbReference type="Gene3D" id="2.60.40.2030">
    <property type="match status" value="5"/>
</dbReference>
<evidence type="ECO:0000256" key="6">
    <source>
        <dbReference type="ARBA" id="ARBA00022889"/>
    </source>
</evidence>
<dbReference type="SMART" id="SM00237">
    <property type="entry name" value="Calx_beta"/>
    <property type="match status" value="5"/>
</dbReference>
<dbReference type="Proteomes" id="UP000694569">
    <property type="component" value="Unplaced"/>
</dbReference>
<evidence type="ECO:0000256" key="2">
    <source>
        <dbReference type="ARBA" id="ARBA00022723"/>
    </source>
</evidence>
<dbReference type="InterPro" id="IPR003644">
    <property type="entry name" value="Calx_beta"/>
</dbReference>
<dbReference type="InterPro" id="IPR038081">
    <property type="entry name" value="CalX-like_sf"/>
</dbReference>
<keyword evidence="4" id="KW-0677">Repeat</keyword>
<feature type="repeat" description="CSPG" evidence="8">
    <location>
        <begin position="1610"/>
        <end position="1707"/>
    </location>
</feature>
<evidence type="ECO:0000256" key="4">
    <source>
        <dbReference type="ARBA" id="ARBA00022737"/>
    </source>
</evidence>
<dbReference type="FunFam" id="2.60.40.2030:FF:000008">
    <property type="entry name" value="FRAS1-related extracellular matrix protein 2"/>
    <property type="match status" value="1"/>
</dbReference>
<evidence type="ECO:0000256" key="5">
    <source>
        <dbReference type="ARBA" id="ARBA00022837"/>
    </source>
</evidence>
<dbReference type="Pfam" id="PF16184">
    <property type="entry name" value="Cadherin_3"/>
    <property type="match status" value="12"/>
</dbReference>
<dbReference type="SUPFAM" id="SSF141072">
    <property type="entry name" value="CalX-like"/>
    <property type="match status" value="5"/>
</dbReference>
<protein>
    <submittedName>
        <fullName evidence="12">FRAS1 related extracellular matrix 3</fullName>
    </submittedName>
</protein>
<feature type="domain" description="Calx-beta" evidence="11">
    <location>
        <begin position="2193"/>
        <end position="2297"/>
    </location>
</feature>
<evidence type="ECO:0000256" key="3">
    <source>
        <dbReference type="ARBA" id="ARBA00022729"/>
    </source>
</evidence>
<keyword evidence="3" id="KW-0732">Signal</keyword>
<feature type="repeat" description="CSPG" evidence="8">
    <location>
        <begin position="1020"/>
        <end position="1122"/>
    </location>
</feature>
<evidence type="ECO:0000256" key="10">
    <source>
        <dbReference type="SAM" id="Phobius"/>
    </source>
</evidence>
<feature type="repeat" description="CSPG" evidence="8">
    <location>
        <begin position="275"/>
        <end position="372"/>
    </location>
</feature>
<dbReference type="PANTHER" id="PTHR45739">
    <property type="entry name" value="MATRIX PROTEIN, PUTATIVE-RELATED"/>
    <property type="match status" value="1"/>
</dbReference>
<feature type="compositionally biased region" description="Polar residues" evidence="9">
    <location>
        <begin position="3117"/>
        <end position="3130"/>
    </location>
</feature>
<dbReference type="GO" id="GO:0007155">
    <property type="term" value="P:cell adhesion"/>
    <property type="evidence" value="ECO:0007669"/>
    <property type="project" value="UniProtKB-KW"/>
</dbReference>
<evidence type="ECO:0000313" key="13">
    <source>
        <dbReference type="Proteomes" id="UP000694569"/>
    </source>
</evidence>
<dbReference type="GO" id="GO:0046872">
    <property type="term" value="F:metal ion binding"/>
    <property type="evidence" value="ECO:0007669"/>
    <property type="project" value="UniProtKB-KW"/>
</dbReference>
<feature type="transmembrane region" description="Helical" evidence="10">
    <location>
        <begin position="3070"/>
        <end position="3094"/>
    </location>
</feature>
<dbReference type="OrthoDB" id="430044at2759"/>
<reference evidence="12" key="1">
    <citation type="submission" date="2025-08" db="UniProtKB">
        <authorList>
            <consortium name="Ensembl"/>
        </authorList>
    </citation>
    <scope>IDENTIFICATION</scope>
</reference>
<feature type="domain" description="Calx-beta" evidence="11">
    <location>
        <begin position="1826"/>
        <end position="1937"/>
    </location>
</feature>
<evidence type="ECO:0000256" key="8">
    <source>
        <dbReference type="PROSITE-ProRule" id="PRU01201"/>
    </source>
</evidence>
<keyword evidence="5" id="KW-0106">Calcium</keyword>
<keyword evidence="2" id="KW-0479">Metal-binding</keyword>
<feature type="domain" description="Calx-beta" evidence="11">
    <location>
        <begin position="2073"/>
        <end position="2175"/>
    </location>
</feature>
<keyword evidence="6" id="KW-0130">Cell adhesion</keyword>
<feature type="repeat" description="CSPG" evidence="8">
    <location>
        <begin position="1257"/>
        <end position="1354"/>
    </location>
</feature>
<dbReference type="Pfam" id="PF19309">
    <property type="entry name" value="Frem_N"/>
    <property type="match status" value="1"/>
</dbReference>
<evidence type="ECO:0000313" key="12">
    <source>
        <dbReference type="Ensembl" id="ENSLLEP00000004086.1"/>
    </source>
</evidence>
<feature type="repeat" description="CSPG" evidence="8">
    <location>
        <begin position="655"/>
        <end position="761"/>
    </location>
</feature>
<feature type="repeat" description="CSPG" evidence="8">
    <location>
        <begin position="1375"/>
        <end position="1467"/>
    </location>
</feature>
<organism evidence="12 13">
    <name type="scientific">Leptobrachium leishanense</name>
    <name type="common">Leishan spiny toad</name>
    <dbReference type="NCBI Taxonomy" id="445787"/>
    <lineage>
        <taxon>Eukaryota</taxon>
        <taxon>Metazoa</taxon>
        <taxon>Chordata</taxon>
        <taxon>Craniata</taxon>
        <taxon>Vertebrata</taxon>
        <taxon>Euteleostomi</taxon>
        <taxon>Amphibia</taxon>
        <taxon>Batrachia</taxon>
        <taxon>Anura</taxon>
        <taxon>Pelobatoidea</taxon>
        <taxon>Megophryidae</taxon>
        <taxon>Leptobrachium</taxon>
    </lineage>
</organism>
<feature type="domain" description="Calx-beta" evidence="11">
    <location>
        <begin position="1714"/>
        <end position="1813"/>
    </location>
</feature>
<name>A0A8C5P888_9ANUR</name>
<feature type="repeat" description="CSPG" evidence="8">
    <location>
        <begin position="1143"/>
        <end position="1236"/>
    </location>
</feature>
<keyword evidence="13" id="KW-1185">Reference proteome</keyword>
<dbReference type="GeneTree" id="ENSGT00940000162501"/>
<feature type="domain" description="Calx-beta" evidence="11">
    <location>
        <begin position="1952"/>
        <end position="2058"/>
    </location>
</feature>
<comment type="similarity">
    <text evidence="1">Belongs to the FRAS1 family.</text>
</comment>
<dbReference type="Ensembl" id="ENSLLET00000004279.1">
    <property type="protein sequence ID" value="ENSLLEP00000004086.1"/>
    <property type="gene ID" value="ENSLLEG00000002637.1"/>
</dbReference>
<proteinExistence type="inferred from homology"/>
<dbReference type="InterPro" id="IPR039005">
    <property type="entry name" value="CSPG_rpt"/>
</dbReference>
<feature type="repeat" description="CSPG" evidence="8">
    <location>
        <begin position="782"/>
        <end position="873"/>
    </location>
</feature>
<feature type="region of interest" description="Disordered" evidence="9">
    <location>
        <begin position="3100"/>
        <end position="3130"/>
    </location>
</feature>
<dbReference type="GO" id="GO:0009653">
    <property type="term" value="P:anatomical structure morphogenesis"/>
    <property type="evidence" value="ECO:0007669"/>
    <property type="project" value="TreeGrafter"/>
</dbReference>
<evidence type="ECO:0000256" key="7">
    <source>
        <dbReference type="ARBA" id="ARBA00023180"/>
    </source>
</evidence>
<feature type="compositionally biased region" description="Low complexity" evidence="9">
    <location>
        <begin position="3107"/>
        <end position="3116"/>
    </location>
</feature>
<keyword evidence="7" id="KW-0325">Glycoprotein</keyword>
<feature type="repeat" description="CSPG" evidence="8">
    <location>
        <begin position="518"/>
        <end position="630"/>
    </location>
</feature>
<keyword evidence="10" id="KW-1133">Transmembrane helix</keyword>
<keyword evidence="10" id="KW-0812">Transmembrane</keyword>
<feature type="repeat" description="CSPG" evidence="8">
    <location>
        <begin position="397"/>
        <end position="497"/>
    </location>
</feature>
<keyword evidence="10" id="KW-0472">Membrane</keyword>
<dbReference type="GO" id="GO:0016020">
    <property type="term" value="C:membrane"/>
    <property type="evidence" value="ECO:0007669"/>
    <property type="project" value="InterPro"/>
</dbReference>
<gene>
    <name evidence="12" type="primary">FREM3</name>
</gene>
<dbReference type="GO" id="GO:0007154">
    <property type="term" value="P:cell communication"/>
    <property type="evidence" value="ECO:0007669"/>
    <property type="project" value="InterPro"/>
</dbReference>
<accession>A0A8C5P888</accession>
<reference evidence="12" key="2">
    <citation type="submission" date="2025-09" db="UniProtKB">
        <authorList>
            <consortium name="Ensembl"/>
        </authorList>
    </citation>
    <scope>IDENTIFICATION</scope>
</reference>